<protein>
    <submittedName>
        <fullName evidence="1">Uncharacterized protein</fullName>
    </submittedName>
</protein>
<evidence type="ECO:0000313" key="2">
    <source>
        <dbReference type="Proteomes" id="UP000027265"/>
    </source>
</evidence>
<keyword evidence="2" id="KW-1185">Reference proteome</keyword>
<accession>A0A067PSB8</accession>
<dbReference type="EMBL" id="KL197730">
    <property type="protein sequence ID" value="KDQ54197.1"/>
    <property type="molecule type" value="Genomic_DNA"/>
</dbReference>
<organism evidence="1 2">
    <name type="scientific">Jaapia argillacea MUCL 33604</name>
    <dbReference type="NCBI Taxonomy" id="933084"/>
    <lineage>
        <taxon>Eukaryota</taxon>
        <taxon>Fungi</taxon>
        <taxon>Dikarya</taxon>
        <taxon>Basidiomycota</taxon>
        <taxon>Agaricomycotina</taxon>
        <taxon>Agaricomycetes</taxon>
        <taxon>Agaricomycetidae</taxon>
        <taxon>Jaapiales</taxon>
        <taxon>Jaapiaceae</taxon>
        <taxon>Jaapia</taxon>
    </lineage>
</organism>
<dbReference type="InParanoid" id="A0A067PSB8"/>
<proteinExistence type="predicted"/>
<dbReference type="HOGENOM" id="CLU_1896514_0_0_1"/>
<sequence>MKIQKKTNTTIAAKGPWPSQLQLDSLVEKAVGLFIYAATLVKFVDGEDCPDKKLEEVMEQHTGLDTLYHQVLSCAALSAVPRLKCLFRRIIETVLFLCDPFGVDDLACLLWVEPEDIHAVLKGCGSIILVPDDR</sequence>
<gene>
    <name evidence="1" type="ORF">JAAARDRAFT_136127</name>
</gene>
<name>A0A067PSB8_9AGAM</name>
<evidence type="ECO:0000313" key="1">
    <source>
        <dbReference type="EMBL" id="KDQ54197.1"/>
    </source>
</evidence>
<reference evidence="2" key="1">
    <citation type="journal article" date="2014" name="Proc. Natl. Acad. Sci. U.S.A.">
        <title>Extensive sampling of basidiomycete genomes demonstrates inadequacy of the white-rot/brown-rot paradigm for wood decay fungi.</title>
        <authorList>
            <person name="Riley R."/>
            <person name="Salamov A.A."/>
            <person name="Brown D.W."/>
            <person name="Nagy L.G."/>
            <person name="Floudas D."/>
            <person name="Held B.W."/>
            <person name="Levasseur A."/>
            <person name="Lombard V."/>
            <person name="Morin E."/>
            <person name="Otillar R."/>
            <person name="Lindquist E.A."/>
            <person name="Sun H."/>
            <person name="LaButti K.M."/>
            <person name="Schmutz J."/>
            <person name="Jabbour D."/>
            <person name="Luo H."/>
            <person name="Baker S.E."/>
            <person name="Pisabarro A.G."/>
            <person name="Walton J.D."/>
            <person name="Blanchette R.A."/>
            <person name="Henrissat B."/>
            <person name="Martin F."/>
            <person name="Cullen D."/>
            <person name="Hibbett D.S."/>
            <person name="Grigoriev I.V."/>
        </authorList>
    </citation>
    <scope>NUCLEOTIDE SEQUENCE [LARGE SCALE GENOMIC DNA]</scope>
    <source>
        <strain evidence="2">MUCL 33604</strain>
    </source>
</reference>
<dbReference type="Proteomes" id="UP000027265">
    <property type="component" value="Unassembled WGS sequence"/>
</dbReference>
<dbReference type="AlphaFoldDB" id="A0A067PSB8"/>
<dbReference type="OrthoDB" id="3262196at2759"/>